<evidence type="ECO:0000313" key="4">
    <source>
        <dbReference type="Proteomes" id="UP001341281"/>
    </source>
</evidence>
<reference evidence="3 4" key="1">
    <citation type="submission" date="2024-02" db="EMBL/GenBank/DDBJ databases">
        <title>High-quality chromosome-scale genome assembly of Pensacola bahiagrass (Paspalum notatum Flugge var. saurae).</title>
        <authorList>
            <person name="Vega J.M."/>
            <person name="Podio M."/>
            <person name="Orjuela J."/>
            <person name="Siena L.A."/>
            <person name="Pessino S.C."/>
            <person name="Combes M.C."/>
            <person name="Mariac C."/>
            <person name="Albertini E."/>
            <person name="Pupilli F."/>
            <person name="Ortiz J.P.A."/>
            <person name="Leblanc O."/>
        </authorList>
    </citation>
    <scope>NUCLEOTIDE SEQUENCE [LARGE SCALE GENOMIC DNA]</scope>
    <source>
        <strain evidence="3">R1</strain>
        <tissue evidence="3">Leaf</tissue>
    </source>
</reference>
<accession>A0AAQ3WR51</accession>
<feature type="domain" description="Reverse transcriptase Ty1/copia-type" evidence="2">
    <location>
        <begin position="136"/>
        <end position="337"/>
    </location>
</feature>
<evidence type="ECO:0000256" key="1">
    <source>
        <dbReference type="SAM" id="MobiDB-lite"/>
    </source>
</evidence>
<feature type="region of interest" description="Disordered" evidence="1">
    <location>
        <begin position="84"/>
        <end position="117"/>
    </location>
</feature>
<evidence type="ECO:0000259" key="2">
    <source>
        <dbReference type="Pfam" id="PF07727"/>
    </source>
</evidence>
<proteinExistence type="predicted"/>
<keyword evidence="4" id="KW-1185">Reference proteome</keyword>
<gene>
    <name evidence="3" type="ORF">U9M48_019634</name>
</gene>
<name>A0AAQ3WR51_PASNO</name>
<dbReference type="InterPro" id="IPR013103">
    <property type="entry name" value="RVT_2"/>
</dbReference>
<dbReference type="EMBL" id="CP144748">
    <property type="protein sequence ID" value="WVZ71007.1"/>
    <property type="molecule type" value="Genomic_DNA"/>
</dbReference>
<dbReference type="AlphaFoldDB" id="A0AAQ3WR51"/>
<dbReference type="Gene3D" id="3.30.70.270">
    <property type="match status" value="1"/>
</dbReference>
<sequence length="608" mass="66934">MAGKEAFASGAARDGTPVAAKQSSYLRGSAGAATPPPNATEYLDADYDGEPVHYRLVNDVVGPATPPGLAARELDEAEELLFGGAEKPPSYGEAEKDAHFGAGDGRGDELHQGEQHMGASRPIVELSPNYLEMGVKRDEHGEVVRHKARLVARGFVQREGVDFNEVFAPVARMESVRLLLALAATRGWNVHHMDVKSAFLNGDLKEEVYVKQPPGYVVNGQEHRVLRLRKALYGLRQAPRAWNQKLDTVLKEMEFKRCESEHALYTRRAEHGQLVVGVYVDDLVITGASKEEIEAFKAQMKKTFRMSDLGLVTYYLGIEVERGKDGITLCRAPTLASCWSGAAWCRPNKTPMEEKLKLSKDSKAGKVDATSYRSIVGGLRYLVHTRPDLAFAVGYSIHGGAKEGSPDLQHILRYVAGTINYGLIYPRRSGEKANLIGYSDSDMGGDIDGRRSTHEAEDCRTLYVRGGVRRGGGGVLPGSMARKLLREVTGEEPRAPVLRVDNNSAIELAKNPVLHDRSKHIDIRFHYIRECVAEGQVVLGHVDTAQQLADLLTKPLGQKRLAQLMVKIGGASSFRMAMDDAYSRNTLPLHIRRRSVDRQSELRRAGGH</sequence>
<dbReference type="InterPro" id="IPR043128">
    <property type="entry name" value="Rev_trsase/Diguanyl_cyclase"/>
</dbReference>
<feature type="region of interest" description="Disordered" evidence="1">
    <location>
        <begin position="1"/>
        <end position="46"/>
    </location>
</feature>
<feature type="compositionally biased region" description="Basic and acidic residues" evidence="1">
    <location>
        <begin position="93"/>
        <end position="114"/>
    </location>
</feature>
<dbReference type="InterPro" id="IPR043502">
    <property type="entry name" value="DNA/RNA_pol_sf"/>
</dbReference>
<protein>
    <recommendedName>
        <fullName evidence="2">Reverse transcriptase Ty1/copia-type domain-containing protein</fullName>
    </recommendedName>
</protein>
<dbReference type="PANTHER" id="PTHR11439:SF515">
    <property type="entry name" value="GAG-POL POLYPROTEIN"/>
    <property type="match status" value="1"/>
</dbReference>
<evidence type="ECO:0000313" key="3">
    <source>
        <dbReference type="EMBL" id="WVZ71007.1"/>
    </source>
</evidence>
<dbReference type="PANTHER" id="PTHR11439">
    <property type="entry name" value="GAG-POL-RELATED RETROTRANSPOSON"/>
    <property type="match status" value="1"/>
</dbReference>
<dbReference type="CDD" id="cd09272">
    <property type="entry name" value="RNase_HI_RT_Ty1"/>
    <property type="match status" value="1"/>
</dbReference>
<dbReference type="Pfam" id="PF07727">
    <property type="entry name" value="RVT_2"/>
    <property type="match status" value="1"/>
</dbReference>
<dbReference type="Proteomes" id="UP001341281">
    <property type="component" value="Chromosome 04"/>
</dbReference>
<dbReference type="SUPFAM" id="SSF56672">
    <property type="entry name" value="DNA/RNA polymerases"/>
    <property type="match status" value="1"/>
</dbReference>
<organism evidence="3 4">
    <name type="scientific">Paspalum notatum var. saurae</name>
    <dbReference type="NCBI Taxonomy" id="547442"/>
    <lineage>
        <taxon>Eukaryota</taxon>
        <taxon>Viridiplantae</taxon>
        <taxon>Streptophyta</taxon>
        <taxon>Embryophyta</taxon>
        <taxon>Tracheophyta</taxon>
        <taxon>Spermatophyta</taxon>
        <taxon>Magnoliopsida</taxon>
        <taxon>Liliopsida</taxon>
        <taxon>Poales</taxon>
        <taxon>Poaceae</taxon>
        <taxon>PACMAD clade</taxon>
        <taxon>Panicoideae</taxon>
        <taxon>Andropogonodae</taxon>
        <taxon>Paspaleae</taxon>
        <taxon>Paspalinae</taxon>
        <taxon>Paspalum</taxon>
    </lineage>
</organism>